<dbReference type="InterPro" id="IPR011598">
    <property type="entry name" value="bHLH_dom"/>
</dbReference>
<dbReference type="PANTHER" id="PTHR47336:SF4">
    <property type="entry name" value="BHLH TRANSCRIPTION FACTOR (EUROFUNG)"/>
    <property type="match status" value="1"/>
</dbReference>
<feature type="region of interest" description="Disordered" evidence="1">
    <location>
        <begin position="250"/>
        <end position="274"/>
    </location>
</feature>
<evidence type="ECO:0000313" key="3">
    <source>
        <dbReference type="EMBL" id="OQD79155.1"/>
    </source>
</evidence>
<dbReference type="Pfam" id="PF00010">
    <property type="entry name" value="HLH"/>
    <property type="match status" value="1"/>
</dbReference>
<dbReference type="GO" id="GO:0046983">
    <property type="term" value="F:protein dimerization activity"/>
    <property type="evidence" value="ECO:0007669"/>
    <property type="project" value="InterPro"/>
</dbReference>
<keyword evidence="4" id="KW-1185">Reference proteome</keyword>
<feature type="domain" description="BHLH" evidence="2">
    <location>
        <begin position="219"/>
        <end position="296"/>
    </location>
</feature>
<reference evidence="4" key="1">
    <citation type="journal article" date="2017" name="Nat. Microbiol.">
        <title>Global analysis of biosynthetic gene clusters reveals vast potential of secondary metabolite production in Penicillium species.</title>
        <authorList>
            <person name="Nielsen J.C."/>
            <person name="Grijseels S."/>
            <person name="Prigent S."/>
            <person name="Ji B."/>
            <person name="Dainat J."/>
            <person name="Nielsen K.F."/>
            <person name="Frisvad J.C."/>
            <person name="Workman M."/>
            <person name="Nielsen J."/>
        </authorList>
    </citation>
    <scope>NUCLEOTIDE SEQUENCE [LARGE SCALE GENOMIC DNA]</scope>
    <source>
        <strain evidence="4">IBT 31811</strain>
    </source>
</reference>
<dbReference type="Gene3D" id="4.10.280.10">
    <property type="entry name" value="Helix-loop-helix DNA-binding domain"/>
    <property type="match status" value="1"/>
</dbReference>
<feature type="compositionally biased region" description="Low complexity" evidence="1">
    <location>
        <begin position="251"/>
        <end position="267"/>
    </location>
</feature>
<feature type="region of interest" description="Disordered" evidence="1">
    <location>
        <begin position="163"/>
        <end position="223"/>
    </location>
</feature>
<name>A0A1V6PQ85_9EURO</name>
<proteinExistence type="predicted"/>
<dbReference type="SUPFAM" id="SSF47459">
    <property type="entry name" value="HLH, helix-loop-helix DNA-binding domain"/>
    <property type="match status" value="1"/>
</dbReference>
<comment type="caution">
    <text evidence="3">The sequence shown here is derived from an EMBL/GenBank/DDBJ whole genome shotgun (WGS) entry which is preliminary data.</text>
</comment>
<dbReference type="InterPro" id="IPR052099">
    <property type="entry name" value="Regulatory_TF_Diverse"/>
</dbReference>
<dbReference type="OrthoDB" id="2133190at2759"/>
<gene>
    <name evidence="3" type="ORF">PENANT_c060G09544</name>
</gene>
<dbReference type="EMBL" id="MDYN01000060">
    <property type="protein sequence ID" value="OQD79155.1"/>
    <property type="molecule type" value="Genomic_DNA"/>
</dbReference>
<dbReference type="STRING" id="416450.A0A1V6PQ85"/>
<dbReference type="SMART" id="SM00353">
    <property type="entry name" value="HLH"/>
    <property type="match status" value="1"/>
</dbReference>
<evidence type="ECO:0000259" key="2">
    <source>
        <dbReference type="PROSITE" id="PS50888"/>
    </source>
</evidence>
<sequence>MDDLTMPYAKASPTFPTRRDRMAAALRMLMAHDDLDPELLRPGSQWVAAADVMTPKQILPHNATEQAPVTDLHSTILPVDPALCAGSPYPVDGPDGPWQNWLGDITTASSSSTTSSNLPSSSGSDFMLSGWTRSEISSALTECLDLGWSLNEWDVMLNSSEFDSTSTASTLPDPVVGTPQISPGPLPSNIGDVAMQPPPSFPSAERRQPEESTGQRSTKRQRAHYVIEKRYRAGLHERFEALRDCVETWKQDQQQQKSSASPSPSDADGTDEDHNRNVRLNKAEVLQQAVAYIKLLQEENEVVMEHMKMLIRRFRATKQALQHGQ</sequence>
<organism evidence="3 4">
    <name type="scientific">Penicillium antarcticum</name>
    <dbReference type="NCBI Taxonomy" id="416450"/>
    <lineage>
        <taxon>Eukaryota</taxon>
        <taxon>Fungi</taxon>
        <taxon>Dikarya</taxon>
        <taxon>Ascomycota</taxon>
        <taxon>Pezizomycotina</taxon>
        <taxon>Eurotiomycetes</taxon>
        <taxon>Eurotiomycetidae</taxon>
        <taxon>Eurotiales</taxon>
        <taxon>Aspergillaceae</taxon>
        <taxon>Penicillium</taxon>
    </lineage>
</organism>
<dbReference type="PROSITE" id="PS50888">
    <property type="entry name" value="BHLH"/>
    <property type="match status" value="1"/>
</dbReference>
<dbReference type="Proteomes" id="UP000191672">
    <property type="component" value="Unassembled WGS sequence"/>
</dbReference>
<accession>A0A1V6PQ85</accession>
<dbReference type="AlphaFoldDB" id="A0A1V6PQ85"/>
<protein>
    <recommendedName>
        <fullName evidence="2">BHLH domain-containing protein</fullName>
    </recommendedName>
</protein>
<dbReference type="PANTHER" id="PTHR47336">
    <property type="entry name" value="TRANSCRIPTION FACTOR HMS1-RELATED"/>
    <property type="match status" value="1"/>
</dbReference>
<dbReference type="InterPro" id="IPR036638">
    <property type="entry name" value="HLH_DNA-bd_sf"/>
</dbReference>
<evidence type="ECO:0000256" key="1">
    <source>
        <dbReference type="SAM" id="MobiDB-lite"/>
    </source>
</evidence>
<evidence type="ECO:0000313" key="4">
    <source>
        <dbReference type="Proteomes" id="UP000191672"/>
    </source>
</evidence>